<dbReference type="Pfam" id="PF08241">
    <property type="entry name" value="Methyltransf_11"/>
    <property type="match status" value="1"/>
</dbReference>
<dbReference type="AlphaFoldDB" id="A0A5C1E6Z9"/>
<comment type="function">
    <text evidence="8">Converts the free carboxyl group of a malonyl-thioester to its methyl ester by transfer of a methyl group from S-adenosyl-L-methionine (SAM). It allows to synthesize pimeloyl-ACP via the fatty acid synthetic pathway.</text>
</comment>
<organism evidence="10 11">
    <name type="scientific">Oryzomicrobium terrae</name>
    <dbReference type="NCBI Taxonomy" id="1735038"/>
    <lineage>
        <taxon>Bacteria</taxon>
        <taxon>Pseudomonadati</taxon>
        <taxon>Pseudomonadota</taxon>
        <taxon>Betaproteobacteria</taxon>
        <taxon>Rhodocyclales</taxon>
        <taxon>Rhodocyclaceae</taxon>
        <taxon>Oryzomicrobium</taxon>
    </lineage>
</organism>
<evidence type="ECO:0000256" key="8">
    <source>
        <dbReference type="HAMAP-Rule" id="MF_00835"/>
    </source>
</evidence>
<comment type="catalytic activity">
    <reaction evidence="1 8">
        <text>malonyl-[ACP] + S-adenosyl-L-methionine = malonyl-[ACP] methyl ester + S-adenosyl-L-homocysteine</text>
        <dbReference type="Rhea" id="RHEA:17105"/>
        <dbReference type="Rhea" id="RHEA-COMP:9623"/>
        <dbReference type="Rhea" id="RHEA-COMP:9954"/>
        <dbReference type="ChEBI" id="CHEBI:57856"/>
        <dbReference type="ChEBI" id="CHEBI:59789"/>
        <dbReference type="ChEBI" id="CHEBI:78449"/>
        <dbReference type="ChEBI" id="CHEBI:78845"/>
        <dbReference type="EC" id="2.1.1.197"/>
    </reaction>
</comment>
<dbReference type="KEGG" id="otr:OTERR_05220"/>
<dbReference type="Gene3D" id="3.40.50.150">
    <property type="entry name" value="Vaccinia Virus protein VP39"/>
    <property type="match status" value="1"/>
</dbReference>
<evidence type="ECO:0000256" key="3">
    <source>
        <dbReference type="ARBA" id="ARBA00012327"/>
    </source>
</evidence>
<dbReference type="InterPro" id="IPR029063">
    <property type="entry name" value="SAM-dependent_MTases_sf"/>
</dbReference>
<dbReference type="HAMAP" id="MF_00835">
    <property type="entry name" value="BioC"/>
    <property type="match status" value="1"/>
</dbReference>
<comment type="similarity">
    <text evidence="8">Belongs to the methyltransferase superfamily.</text>
</comment>
<keyword evidence="7 8" id="KW-0093">Biotin biosynthesis</keyword>
<evidence type="ECO:0000259" key="9">
    <source>
        <dbReference type="Pfam" id="PF08241"/>
    </source>
</evidence>
<comment type="pathway">
    <text evidence="2 8">Cofactor biosynthesis; biotin biosynthesis.</text>
</comment>
<dbReference type="InterPro" id="IPR050602">
    <property type="entry name" value="Malonyl-ACP_OMT"/>
</dbReference>
<evidence type="ECO:0000313" key="10">
    <source>
        <dbReference type="EMBL" id="QEL63998.1"/>
    </source>
</evidence>
<dbReference type="GO" id="GO:0008757">
    <property type="term" value="F:S-adenosylmethionine-dependent methyltransferase activity"/>
    <property type="evidence" value="ECO:0007669"/>
    <property type="project" value="InterPro"/>
</dbReference>
<keyword evidence="11" id="KW-1185">Reference proteome</keyword>
<dbReference type="Proteomes" id="UP000323671">
    <property type="component" value="Chromosome"/>
</dbReference>
<evidence type="ECO:0000256" key="7">
    <source>
        <dbReference type="ARBA" id="ARBA00022756"/>
    </source>
</evidence>
<gene>
    <name evidence="8 10" type="primary">bioC</name>
    <name evidence="10" type="ORF">OTERR_05220</name>
</gene>
<evidence type="ECO:0000256" key="4">
    <source>
        <dbReference type="ARBA" id="ARBA00022603"/>
    </source>
</evidence>
<keyword evidence="6 8" id="KW-0949">S-adenosyl-L-methionine</keyword>
<sequence>MPAGHAPRAPKAASTAGGFPVFDTARQRRAQARAAAGYDTHAFLPREIAARMAERLDYVTIAPTRVVDLGCGTGADLAMLQARYPQAAVLGLDACPEMLMAGRSPEPPSLTARLARLSKGMLGRSSTGAPLRAAALAGRLPLAANSTGLVWSNLLLADLADPRPAIAETARVLEVGGLWMFATLGPDTLRELRRAGAAAGMPTLTQPFIDMHDLGDMLVSAGFADPVMDMETLTLTYADLAGLLGELKGLGSTCALADRRRGLTTARHWQRLADAYPRLADGRLPATVEVVYGHAWKAERKKTDDGRSIVRFMERPAGGSLK</sequence>
<dbReference type="PANTHER" id="PTHR13090:SF1">
    <property type="entry name" value="ARGININE-HYDROXYLASE NDUFAF5, MITOCHONDRIAL"/>
    <property type="match status" value="1"/>
</dbReference>
<name>A0A5C1E6Z9_9RHOO</name>
<dbReference type="GO" id="GO:0009102">
    <property type="term" value="P:biotin biosynthetic process"/>
    <property type="evidence" value="ECO:0007669"/>
    <property type="project" value="UniProtKB-UniRule"/>
</dbReference>
<dbReference type="InterPro" id="IPR013216">
    <property type="entry name" value="Methyltransf_11"/>
</dbReference>
<evidence type="ECO:0000256" key="2">
    <source>
        <dbReference type="ARBA" id="ARBA00004746"/>
    </source>
</evidence>
<dbReference type="GO" id="GO:0102130">
    <property type="term" value="F:malonyl-CoA methyltransferase activity"/>
    <property type="evidence" value="ECO:0007669"/>
    <property type="project" value="UniProtKB-EC"/>
</dbReference>
<evidence type="ECO:0000256" key="1">
    <source>
        <dbReference type="ARBA" id="ARBA00000852"/>
    </source>
</evidence>
<evidence type="ECO:0000313" key="11">
    <source>
        <dbReference type="Proteomes" id="UP000323671"/>
    </source>
</evidence>
<dbReference type="GO" id="GO:0032259">
    <property type="term" value="P:methylation"/>
    <property type="evidence" value="ECO:0007669"/>
    <property type="project" value="UniProtKB-KW"/>
</dbReference>
<feature type="domain" description="Methyltransferase type 11" evidence="9">
    <location>
        <begin position="67"/>
        <end position="179"/>
    </location>
</feature>
<dbReference type="PANTHER" id="PTHR13090">
    <property type="entry name" value="ARGININE-HYDROXYLASE NDUFAF5, MITOCHONDRIAL"/>
    <property type="match status" value="1"/>
</dbReference>
<dbReference type="EC" id="2.1.1.197" evidence="3 8"/>
<dbReference type="UniPathway" id="UPA00078"/>
<dbReference type="EMBL" id="CP022579">
    <property type="protein sequence ID" value="QEL63998.1"/>
    <property type="molecule type" value="Genomic_DNA"/>
</dbReference>
<keyword evidence="5 8" id="KW-0808">Transferase</keyword>
<dbReference type="InterPro" id="IPR011814">
    <property type="entry name" value="BioC"/>
</dbReference>
<evidence type="ECO:0000256" key="5">
    <source>
        <dbReference type="ARBA" id="ARBA00022679"/>
    </source>
</evidence>
<evidence type="ECO:0000256" key="6">
    <source>
        <dbReference type="ARBA" id="ARBA00022691"/>
    </source>
</evidence>
<accession>A0A5C1E6Z9</accession>
<dbReference type="GO" id="GO:0010340">
    <property type="term" value="F:carboxyl-O-methyltransferase activity"/>
    <property type="evidence" value="ECO:0007669"/>
    <property type="project" value="UniProtKB-UniRule"/>
</dbReference>
<dbReference type="CDD" id="cd02440">
    <property type="entry name" value="AdoMet_MTases"/>
    <property type="match status" value="1"/>
</dbReference>
<keyword evidence="4 8" id="KW-0489">Methyltransferase</keyword>
<protein>
    <recommendedName>
        <fullName evidence="3 8">Malonyl-[acyl-carrier protein] O-methyltransferase</fullName>
        <shortName evidence="8">Malonyl-ACP O-methyltransferase</shortName>
        <ecNumber evidence="3 8">2.1.1.197</ecNumber>
    </recommendedName>
    <alternativeName>
        <fullName evidence="8">Biotin synthesis protein BioC</fullName>
    </alternativeName>
</protein>
<reference evidence="10 11" key="1">
    <citation type="submission" date="2017-07" db="EMBL/GenBank/DDBJ databases">
        <title>Complete genome sequence of Oryzomicrobium terrae TPP412.</title>
        <authorList>
            <person name="Chiu L.-W."/>
            <person name="Lo K.-J."/>
            <person name="Tsai Y.-M."/>
            <person name="Lin S.-S."/>
            <person name="Kuo C.-H."/>
            <person name="Liu C.-T."/>
        </authorList>
    </citation>
    <scope>NUCLEOTIDE SEQUENCE [LARGE SCALE GENOMIC DNA]</scope>
    <source>
        <strain evidence="10 11">TPP412</strain>
    </source>
</reference>
<proteinExistence type="inferred from homology"/>
<dbReference type="SUPFAM" id="SSF53335">
    <property type="entry name" value="S-adenosyl-L-methionine-dependent methyltransferases"/>
    <property type="match status" value="1"/>
</dbReference>
<dbReference type="RefSeq" id="WP_246154284.1">
    <property type="nucleotide sequence ID" value="NZ_CP022579.1"/>
</dbReference>